<reference evidence="3 4" key="1">
    <citation type="submission" date="2020-09" db="EMBL/GenBank/DDBJ databases">
        <title>Investigation of environmental microbe.</title>
        <authorList>
            <person name="Ou Y."/>
            <person name="Kang Q."/>
        </authorList>
    </citation>
    <scope>NUCLEOTIDE SEQUENCE [LARGE SCALE GENOMIC DNA]</scope>
    <source>
        <strain evidence="3 4">KJZ-9</strain>
    </source>
</reference>
<dbReference type="AlphaFoldDB" id="A0A7H2BJA7"/>
<keyword evidence="1" id="KW-0812">Transmembrane</keyword>
<dbReference type="EMBL" id="CP061538">
    <property type="protein sequence ID" value="QNV39753.1"/>
    <property type="molecule type" value="Genomic_DNA"/>
</dbReference>
<evidence type="ECO:0000259" key="2">
    <source>
        <dbReference type="SMART" id="SM00014"/>
    </source>
</evidence>
<evidence type="ECO:0000313" key="3">
    <source>
        <dbReference type="EMBL" id="QNV39753.1"/>
    </source>
</evidence>
<organism evidence="3 4">
    <name type="scientific">Rothia amarae</name>
    <dbReference type="NCBI Taxonomy" id="169480"/>
    <lineage>
        <taxon>Bacteria</taxon>
        <taxon>Bacillati</taxon>
        <taxon>Actinomycetota</taxon>
        <taxon>Actinomycetes</taxon>
        <taxon>Micrococcales</taxon>
        <taxon>Micrococcaceae</taxon>
        <taxon>Rothia</taxon>
    </lineage>
</organism>
<feature type="domain" description="Phosphatidic acid phosphatase type 2/haloperoxidase" evidence="2">
    <location>
        <begin position="119"/>
        <end position="233"/>
    </location>
</feature>
<dbReference type="CDD" id="cd03392">
    <property type="entry name" value="PAP2_like_2"/>
    <property type="match status" value="1"/>
</dbReference>
<feature type="transmembrane region" description="Helical" evidence="1">
    <location>
        <begin position="40"/>
        <end position="61"/>
    </location>
</feature>
<keyword evidence="4" id="KW-1185">Reference proteome</keyword>
<dbReference type="Pfam" id="PF01569">
    <property type="entry name" value="PAP2"/>
    <property type="match status" value="1"/>
</dbReference>
<feature type="transmembrane region" description="Helical" evidence="1">
    <location>
        <begin position="191"/>
        <end position="212"/>
    </location>
</feature>
<feature type="transmembrane region" description="Helical" evidence="1">
    <location>
        <begin position="121"/>
        <end position="142"/>
    </location>
</feature>
<dbReference type="RefSeq" id="WP_190617330.1">
    <property type="nucleotide sequence ID" value="NZ_CP061538.1"/>
</dbReference>
<dbReference type="Gene3D" id="1.20.144.10">
    <property type="entry name" value="Phosphatidic acid phosphatase type 2/haloperoxidase"/>
    <property type="match status" value="1"/>
</dbReference>
<evidence type="ECO:0000256" key="1">
    <source>
        <dbReference type="SAM" id="Phobius"/>
    </source>
</evidence>
<feature type="transmembrane region" description="Helical" evidence="1">
    <location>
        <begin position="162"/>
        <end position="184"/>
    </location>
</feature>
<dbReference type="Proteomes" id="UP000516421">
    <property type="component" value="Chromosome"/>
</dbReference>
<keyword evidence="1" id="KW-1133">Transmembrane helix</keyword>
<keyword evidence="1" id="KW-0472">Membrane</keyword>
<name>A0A7H2BJA7_9MICC</name>
<dbReference type="KEGG" id="rama:IDM48_10430"/>
<dbReference type="SUPFAM" id="SSF48317">
    <property type="entry name" value="Acid phosphatase/Vanadium-dependent haloperoxidase"/>
    <property type="match status" value="1"/>
</dbReference>
<dbReference type="InterPro" id="IPR036938">
    <property type="entry name" value="PAP2/HPO_sf"/>
</dbReference>
<protein>
    <submittedName>
        <fullName evidence="3">Phosphatase PAP2 family protein</fullName>
    </submittedName>
</protein>
<dbReference type="InterPro" id="IPR000326">
    <property type="entry name" value="PAP2/HPO"/>
</dbReference>
<gene>
    <name evidence="3" type="ORF">IDM48_10430</name>
</gene>
<dbReference type="SMART" id="SM00014">
    <property type="entry name" value="acidPPc"/>
    <property type="match status" value="1"/>
</dbReference>
<evidence type="ECO:0000313" key="4">
    <source>
        <dbReference type="Proteomes" id="UP000516421"/>
    </source>
</evidence>
<feature type="transmembrane region" description="Helical" evidence="1">
    <location>
        <begin position="218"/>
        <end position="241"/>
    </location>
</feature>
<dbReference type="PANTHER" id="PTHR14969">
    <property type="entry name" value="SPHINGOSINE-1-PHOSPHATE PHOSPHOHYDROLASE"/>
    <property type="match status" value="1"/>
</dbReference>
<proteinExistence type="predicted"/>
<dbReference type="PANTHER" id="PTHR14969:SF13">
    <property type="entry name" value="AT30094P"/>
    <property type="match status" value="1"/>
</dbReference>
<feature type="transmembrane region" description="Helical" evidence="1">
    <location>
        <begin position="98"/>
        <end position="114"/>
    </location>
</feature>
<sequence length="251" mass="27741">MSSLSPRKDTHEARTSTREYVQTMDDAQARLALITQYHRVRLLGATVGGLLLFLGLLLVNVRNPQNAVDSFIWNLFVTERESWANKPIEIFTSGFNTLPDWAYAVVAIVIIGLWRRSWLPLVTIGLTMLLSSGAMVLVKNILDRQRPPLVDRLVHETTFSFPSGHSTGIAALCVSIFLACYVVLNRRARWILGILLGLLMLAVACSRLYVGVHWGSDVLAGLTLGTTTACLVYAIFPAGLVKQSPTIYTKV</sequence>
<accession>A0A7H2BJA7</accession>